<accession>A0ABW5ECV0</accession>
<dbReference type="Proteomes" id="UP001597425">
    <property type="component" value="Unassembled WGS sequence"/>
</dbReference>
<proteinExistence type="predicted"/>
<protein>
    <submittedName>
        <fullName evidence="1">Uncharacterized protein</fullName>
    </submittedName>
</protein>
<sequence length="82" mass="9304">MAVHVDANEAVEKLRPLLAVHILPKIAILREFWTSSALRKAFQGTLRTENLPASGLLEFFYSLNEAVEKLFLENSSSRYILD</sequence>
<keyword evidence="2" id="KW-1185">Reference proteome</keyword>
<comment type="caution">
    <text evidence="1">The sequence shown here is derived from an EMBL/GenBank/DDBJ whole genome shotgun (WGS) entry which is preliminary data.</text>
</comment>
<dbReference type="RefSeq" id="WP_265721388.1">
    <property type="nucleotide sequence ID" value="NZ_JAPIVK010000011.1"/>
</dbReference>
<dbReference type="EMBL" id="JBHUJD010000007">
    <property type="protein sequence ID" value="MFD2310113.1"/>
    <property type="molecule type" value="Genomic_DNA"/>
</dbReference>
<evidence type="ECO:0000313" key="2">
    <source>
        <dbReference type="Proteomes" id="UP001597425"/>
    </source>
</evidence>
<organism evidence="1 2">
    <name type="scientific">Microbulbifer halophilus</name>
    <dbReference type="NCBI Taxonomy" id="453963"/>
    <lineage>
        <taxon>Bacteria</taxon>
        <taxon>Pseudomonadati</taxon>
        <taxon>Pseudomonadota</taxon>
        <taxon>Gammaproteobacteria</taxon>
        <taxon>Cellvibrionales</taxon>
        <taxon>Microbulbiferaceae</taxon>
        <taxon>Microbulbifer</taxon>
    </lineage>
</organism>
<gene>
    <name evidence="1" type="ORF">ACFSKX_06745</name>
</gene>
<reference evidence="2" key="1">
    <citation type="journal article" date="2019" name="Int. J. Syst. Evol. Microbiol.">
        <title>The Global Catalogue of Microorganisms (GCM) 10K type strain sequencing project: providing services to taxonomists for standard genome sequencing and annotation.</title>
        <authorList>
            <consortium name="The Broad Institute Genomics Platform"/>
            <consortium name="The Broad Institute Genome Sequencing Center for Infectious Disease"/>
            <person name="Wu L."/>
            <person name="Ma J."/>
        </authorList>
    </citation>
    <scope>NUCLEOTIDE SEQUENCE [LARGE SCALE GENOMIC DNA]</scope>
    <source>
        <strain evidence="2">KCTC 12848</strain>
    </source>
</reference>
<evidence type="ECO:0000313" key="1">
    <source>
        <dbReference type="EMBL" id="MFD2310113.1"/>
    </source>
</evidence>
<name>A0ABW5ECV0_9GAMM</name>